<proteinExistence type="predicted"/>
<evidence type="ECO:0000256" key="1">
    <source>
        <dbReference type="SAM" id="MobiDB-lite"/>
    </source>
</evidence>
<evidence type="ECO:0000313" key="3">
    <source>
        <dbReference type="Proteomes" id="UP001059041"/>
    </source>
</evidence>
<feature type="region of interest" description="Disordered" evidence="1">
    <location>
        <begin position="61"/>
        <end position="105"/>
    </location>
</feature>
<keyword evidence="3" id="KW-1185">Reference proteome</keyword>
<protein>
    <submittedName>
        <fullName evidence="2">Uncharacterized protein</fullName>
    </submittedName>
</protein>
<feature type="compositionally biased region" description="Polar residues" evidence="1">
    <location>
        <begin position="78"/>
        <end position="92"/>
    </location>
</feature>
<organism evidence="2 3">
    <name type="scientific">Triplophysa rosa</name>
    <name type="common">Cave loach</name>
    <dbReference type="NCBI Taxonomy" id="992332"/>
    <lineage>
        <taxon>Eukaryota</taxon>
        <taxon>Metazoa</taxon>
        <taxon>Chordata</taxon>
        <taxon>Craniata</taxon>
        <taxon>Vertebrata</taxon>
        <taxon>Euteleostomi</taxon>
        <taxon>Actinopterygii</taxon>
        <taxon>Neopterygii</taxon>
        <taxon>Teleostei</taxon>
        <taxon>Ostariophysi</taxon>
        <taxon>Cypriniformes</taxon>
        <taxon>Nemacheilidae</taxon>
        <taxon>Triplophysa</taxon>
    </lineage>
</organism>
<dbReference type="EMBL" id="JAFHDT010000007">
    <property type="protein sequence ID" value="KAI7807957.1"/>
    <property type="molecule type" value="Genomic_DNA"/>
</dbReference>
<sequence>MEPQGGGFIIWGQPGLLFNGHKDSWQNRDSVFSHCASCSPQTLSILSQVCRARWSPSNQSISTLSQTISSQSEHQHPSPKQSTANQSLSSLRQELGCGTSRRHVT</sequence>
<dbReference type="AlphaFoldDB" id="A0A9W8C5T5"/>
<evidence type="ECO:0000313" key="2">
    <source>
        <dbReference type="EMBL" id="KAI7807957.1"/>
    </source>
</evidence>
<dbReference type="Proteomes" id="UP001059041">
    <property type="component" value="Linkage Group LG7"/>
</dbReference>
<feature type="compositionally biased region" description="Low complexity" evidence="1">
    <location>
        <begin position="61"/>
        <end position="72"/>
    </location>
</feature>
<name>A0A9W8C5T5_TRIRA</name>
<comment type="caution">
    <text evidence="2">The sequence shown here is derived from an EMBL/GenBank/DDBJ whole genome shotgun (WGS) entry which is preliminary data.</text>
</comment>
<gene>
    <name evidence="2" type="ORF">IRJ41_013347</name>
</gene>
<reference evidence="2" key="1">
    <citation type="submission" date="2021-02" db="EMBL/GenBank/DDBJ databases">
        <title>Comparative genomics reveals that relaxation of natural selection precedes convergent phenotypic evolution of cavefish.</title>
        <authorList>
            <person name="Peng Z."/>
        </authorList>
    </citation>
    <scope>NUCLEOTIDE SEQUENCE</scope>
    <source>
        <tissue evidence="2">Muscle</tissue>
    </source>
</reference>
<accession>A0A9W8C5T5</accession>